<keyword evidence="3" id="KW-1133">Transmembrane helix</keyword>
<feature type="transmembrane region" description="Helical" evidence="3">
    <location>
        <begin position="77"/>
        <end position="96"/>
    </location>
</feature>
<organism evidence="4 5">
    <name type="scientific">Diplodia seriata</name>
    <dbReference type="NCBI Taxonomy" id="420778"/>
    <lineage>
        <taxon>Eukaryota</taxon>
        <taxon>Fungi</taxon>
        <taxon>Dikarya</taxon>
        <taxon>Ascomycota</taxon>
        <taxon>Pezizomycotina</taxon>
        <taxon>Dothideomycetes</taxon>
        <taxon>Dothideomycetes incertae sedis</taxon>
        <taxon>Botryosphaeriales</taxon>
        <taxon>Botryosphaeriaceae</taxon>
        <taxon>Diplodia</taxon>
    </lineage>
</organism>
<dbReference type="EMBL" id="JAJVCZ030000003">
    <property type="protein sequence ID" value="KAL0262055.1"/>
    <property type="molecule type" value="Genomic_DNA"/>
</dbReference>
<evidence type="ECO:0000256" key="3">
    <source>
        <dbReference type="SAM" id="Phobius"/>
    </source>
</evidence>
<evidence type="ECO:0000313" key="5">
    <source>
        <dbReference type="Proteomes" id="UP001430584"/>
    </source>
</evidence>
<reference evidence="4 5" key="1">
    <citation type="submission" date="2024-02" db="EMBL/GenBank/DDBJ databases">
        <title>De novo assembly and annotation of 12 fungi associated with fruit tree decline syndrome in Ontario, Canada.</title>
        <authorList>
            <person name="Sulman M."/>
            <person name="Ellouze W."/>
            <person name="Ilyukhin E."/>
        </authorList>
    </citation>
    <scope>NUCLEOTIDE SEQUENCE [LARGE SCALE GENOMIC DNA]</scope>
    <source>
        <strain evidence="4 5">FDS-637</strain>
    </source>
</reference>
<keyword evidence="1" id="KW-0175">Coiled coil</keyword>
<keyword evidence="3" id="KW-0812">Transmembrane</keyword>
<keyword evidence="5" id="KW-1185">Reference proteome</keyword>
<gene>
    <name evidence="4" type="ORF">SLS55_003490</name>
</gene>
<feature type="compositionally biased region" description="Polar residues" evidence="2">
    <location>
        <begin position="30"/>
        <end position="45"/>
    </location>
</feature>
<feature type="coiled-coil region" evidence="1">
    <location>
        <begin position="234"/>
        <end position="327"/>
    </location>
</feature>
<dbReference type="RefSeq" id="XP_066635084.1">
    <property type="nucleotide sequence ID" value="XM_066774965.1"/>
</dbReference>
<feature type="coiled-coil region" evidence="1">
    <location>
        <begin position="160"/>
        <end position="198"/>
    </location>
</feature>
<protein>
    <submittedName>
        <fullName evidence="4">Uncharacterized protein</fullName>
    </submittedName>
</protein>
<proteinExistence type="predicted"/>
<feature type="region of interest" description="Disordered" evidence="2">
    <location>
        <begin position="482"/>
        <end position="580"/>
    </location>
</feature>
<evidence type="ECO:0000256" key="1">
    <source>
        <dbReference type="SAM" id="Coils"/>
    </source>
</evidence>
<evidence type="ECO:0000313" key="4">
    <source>
        <dbReference type="EMBL" id="KAL0262055.1"/>
    </source>
</evidence>
<keyword evidence="3" id="KW-0472">Membrane</keyword>
<sequence length="580" mass="63959">MANGHSEVPQGYNPDMVSNTSHQDRDQPWLTATKNASCNTNTTSEPVAPTHPETTTAVNPVKNSHPGSAFTSMGCHIGFMLLVLLVAAGMITFDLVHTASTMLFRVTYQMVSHLGFNLAANDGYAAICEPEEHAPTVSGPVWGEICGYIEKDGEDYGMTNTVHEQKMEELQEELKDEIDELKTENDQLKEEARDAHGRADALTYKHYKLSRTHYAAEDRLAEEKERTKCLNEALSTAQSTISEKESEVNSLKQVLDFQMAQNAHLNQELGALRTVKDQLDEEKRQNRDYDEIMAGAYAKMSAKESELNTLQQLLANQLSENAHLHQQLGSLQNQSLDQVRAEREFHRMRCEQAVSDADRHVRTACEQAVREERDRAAEEHAELIDAGQRLAHMVAREQREAQQAHATKHEALAMASSYVDALDAAMAELDDTKASLAAAVEKKGGCGCAGIEHAHERDQQEAERRRGLIVAIEASGARVEDLEIGFDDKRDSETDDDASTQEGETAPEEHFGGSFYGSDMLSENATSSSESGGGENSSIRASSEMDSEDTDPTTVSLFQMGDFMAEVKPEATSAQMENDP</sequence>
<feature type="region of interest" description="Disordered" evidence="2">
    <location>
        <begin position="1"/>
        <end position="60"/>
    </location>
</feature>
<name>A0ABR3CN51_9PEZI</name>
<accession>A0ABR3CN51</accession>
<dbReference type="GeneID" id="92007575"/>
<evidence type="ECO:0000256" key="2">
    <source>
        <dbReference type="SAM" id="MobiDB-lite"/>
    </source>
</evidence>
<dbReference type="Proteomes" id="UP001430584">
    <property type="component" value="Unassembled WGS sequence"/>
</dbReference>
<comment type="caution">
    <text evidence="4">The sequence shown here is derived from an EMBL/GenBank/DDBJ whole genome shotgun (WGS) entry which is preliminary data.</text>
</comment>
<feature type="compositionally biased region" description="Basic and acidic residues" evidence="2">
    <location>
        <begin position="482"/>
        <end position="492"/>
    </location>
</feature>